<dbReference type="Gramene" id="C.cajan_38183.t">
    <property type="protein sequence ID" value="C.cajan_38183.t"/>
    <property type="gene ID" value="C.cajan_38183"/>
</dbReference>
<feature type="domain" description="Wall-associated receptor kinase galacturonan-binding" evidence="8">
    <location>
        <begin position="27"/>
        <end position="93"/>
    </location>
</feature>
<evidence type="ECO:0000256" key="1">
    <source>
        <dbReference type="ARBA" id="ARBA00004167"/>
    </source>
</evidence>
<dbReference type="AlphaFoldDB" id="A0A151R9I6"/>
<evidence type="ECO:0000259" key="8">
    <source>
        <dbReference type="Pfam" id="PF13947"/>
    </source>
</evidence>
<evidence type="ECO:0000256" key="5">
    <source>
        <dbReference type="ARBA" id="ARBA00047899"/>
    </source>
</evidence>
<protein>
    <recommendedName>
        <fullName evidence="2">non-specific serine/threonine protein kinase</fullName>
        <ecNumber evidence="2">2.7.11.1</ecNumber>
    </recommendedName>
</protein>
<dbReference type="EC" id="2.7.11.1" evidence="2"/>
<feature type="chain" id="PRO_5007587810" description="non-specific serine/threonine protein kinase" evidence="7">
    <location>
        <begin position="21"/>
        <end position="551"/>
    </location>
</feature>
<organism evidence="10 11">
    <name type="scientific">Cajanus cajan</name>
    <name type="common">Pigeon pea</name>
    <name type="synonym">Cajanus indicus</name>
    <dbReference type="NCBI Taxonomy" id="3821"/>
    <lineage>
        <taxon>Eukaryota</taxon>
        <taxon>Viridiplantae</taxon>
        <taxon>Streptophyta</taxon>
        <taxon>Embryophyta</taxon>
        <taxon>Tracheophyta</taxon>
        <taxon>Spermatophyta</taxon>
        <taxon>Magnoliopsida</taxon>
        <taxon>eudicotyledons</taxon>
        <taxon>Gunneridae</taxon>
        <taxon>Pentapetalae</taxon>
        <taxon>rosids</taxon>
        <taxon>fabids</taxon>
        <taxon>Fabales</taxon>
        <taxon>Fabaceae</taxon>
        <taxon>Papilionoideae</taxon>
        <taxon>50 kb inversion clade</taxon>
        <taxon>NPAAA clade</taxon>
        <taxon>indigoferoid/millettioid clade</taxon>
        <taxon>Phaseoleae</taxon>
        <taxon>Cajanus</taxon>
    </lineage>
</organism>
<dbReference type="STRING" id="3821.A0A151R9I6"/>
<dbReference type="EMBL" id="KQ483933">
    <property type="protein sequence ID" value="KYP39159.1"/>
    <property type="molecule type" value="Genomic_DNA"/>
</dbReference>
<accession>A0A151R9I6</accession>
<dbReference type="GO" id="GO:0004674">
    <property type="term" value="F:protein serine/threonine kinase activity"/>
    <property type="evidence" value="ECO:0007669"/>
    <property type="project" value="UniProtKB-EC"/>
</dbReference>
<dbReference type="InterPro" id="IPR032872">
    <property type="entry name" value="WAK_assoc_C"/>
</dbReference>
<dbReference type="PANTHER" id="PTHR33138:SF79">
    <property type="entry name" value="WALL-ASSOCIATED RECEPTOR KINASE GALACTURONAN-BINDING DOMAIN-CONTAINING PROTEIN"/>
    <property type="match status" value="1"/>
</dbReference>
<keyword evidence="11" id="KW-1185">Reference proteome</keyword>
<keyword evidence="4" id="KW-0325">Glycoprotein</keyword>
<evidence type="ECO:0000256" key="7">
    <source>
        <dbReference type="SAM" id="SignalP"/>
    </source>
</evidence>
<dbReference type="Proteomes" id="UP000075243">
    <property type="component" value="Unassembled WGS sequence"/>
</dbReference>
<feature type="domain" description="Wall-associated receptor kinase galacturonan-binding" evidence="8">
    <location>
        <begin position="285"/>
        <end position="347"/>
    </location>
</feature>
<dbReference type="InterPro" id="IPR025287">
    <property type="entry name" value="WAK_GUB"/>
</dbReference>
<evidence type="ECO:0000313" key="11">
    <source>
        <dbReference type="Proteomes" id="UP000075243"/>
    </source>
</evidence>
<evidence type="ECO:0000259" key="9">
    <source>
        <dbReference type="Pfam" id="PF14380"/>
    </source>
</evidence>
<evidence type="ECO:0000256" key="3">
    <source>
        <dbReference type="ARBA" id="ARBA00022729"/>
    </source>
</evidence>
<keyword evidence="10" id="KW-0808">Transferase</keyword>
<dbReference type="GO" id="GO:0016020">
    <property type="term" value="C:membrane"/>
    <property type="evidence" value="ECO:0007669"/>
    <property type="project" value="UniProtKB-SubCell"/>
</dbReference>
<evidence type="ECO:0000256" key="4">
    <source>
        <dbReference type="ARBA" id="ARBA00023180"/>
    </source>
</evidence>
<proteinExistence type="predicted"/>
<reference evidence="10" key="1">
    <citation type="journal article" date="2012" name="Nat. Biotechnol.">
        <title>Draft genome sequence of pigeonpea (Cajanus cajan), an orphan legume crop of resource-poor farmers.</title>
        <authorList>
            <person name="Varshney R.K."/>
            <person name="Chen W."/>
            <person name="Li Y."/>
            <person name="Bharti A.K."/>
            <person name="Saxena R.K."/>
            <person name="Schlueter J.A."/>
            <person name="Donoghue M.T."/>
            <person name="Azam S."/>
            <person name="Fan G."/>
            <person name="Whaley A.M."/>
            <person name="Farmer A.D."/>
            <person name="Sheridan J."/>
            <person name="Iwata A."/>
            <person name="Tuteja R."/>
            <person name="Penmetsa R.V."/>
            <person name="Wu W."/>
            <person name="Upadhyaya H.D."/>
            <person name="Yang S.P."/>
            <person name="Shah T."/>
            <person name="Saxena K.B."/>
            <person name="Michael T."/>
            <person name="McCombie W.R."/>
            <person name="Yang B."/>
            <person name="Zhang G."/>
            <person name="Yang H."/>
            <person name="Wang J."/>
            <person name="Spillane C."/>
            <person name="Cook D.R."/>
            <person name="May G.D."/>
            <person name="Xu X."/>
            <person name="Jackson S.A."/>
        </authorList>
    </citation>
    <scope>NUCLEOTIDE SEQUENCE [LARGE SCALE GENOMIC DNA]</scope>
</reference>
<name>A0A151R9I6_CAJCA</name>
<feature type="signal peptide" evidence="7">
    <location>
        <begin position="1"/>
        <end position="20"/>
    </location>
</feature>
<evidence type="ECO:0000256" key="6">
    <source>
        <dbReference type="ARBA" id="ARBA00048679"/>
    </source>
</evidence>
<dbReference type="PANTHER" id="PTHR33138">
    <property type="entry name" value="OS01G0690200 PROTEIN"/>
    <property type="match status" value="1"/>
</dbReference>
<evidence type="ECO:0000256" key="2">
    <source>
        <dbReference type="ARBA" id="ARBA00012513"/>
    </source>
</evidence>
<dbReference type="Pfam" id="PF13947">
    <property type="entry name" value="GUB_WAK_bind"/>
    <property type="match status" value="2"/>
</dbReference>
<keyword evidence="10" id="KW-0418">Kinase</keyword>
<comment type="catalytic activity">
    <reaction evidence="5">
        <text>L-threonyl-[protein] + ATP = O-phospho-L-threonyl-[protein] + ADP + H(+)</text>
        <dbReference type="Rhea" id="RHEA:46608"/>
        <dbReference type="Rhea" id="RHEA-COMP:11060"/>
        <dbReference type="Rhea" id="RHEA-COMP:11605"/>
        <dbReference type="ChEBI" id="CHEBI:15378"/>
        <dbReference type="ChEBI" id="CHEBI:30013"/>
        <dbReference type="ChEBI" id="CHEBI:30616"/>
        <dbReference type="ChEBI" id="CHEBI:61977"/>
        <dbReference type="ChEBI" id="CHEBI:456216"/>
        <dbReference type="EC" id="2.7.11.1"/>
    </reaction>
</comment>
<comment type="catalytic activity">
    <reaction evidence="6">
        <text>L-seryl-[protein] + ATP = O-phospho-L-seryl-[protein] + ADP + H(+)</text>
        <dbReference type="Rhea" id="RHEA:17989"/>
        <dbReference type="Rhea" id="RHEA-COMP:9863"/>
        <dbReference type="Rhea" id="RHEA-COMP:11604"/>
        <dbReference type="ChEBI" id="CHEBI:15378"/>
        <dbReference type="ChEBI" id="CHEBI:29999"/>
        <dbReference type="ChEBI" id="CHEBI:30616"/>
        <dbReference type="ChEBI" id="CHEBI:83421"/>
        <dbReference type="ChEBI" id="CHEBI:456216"/>
        <dbReference type="EC" id="2.7.11.1"/>
    </reaction>
</comment>
<evidence type="ECO:0000313" key="10">
    <source>
        <dbReference type="EMBL" id="KYP39159.1"/>
    </source>
</evidence>
<gene>
    <name evidence="10" type="ORF">KK1_039557</name>
</gene>
<dbReference type="GO" id="GO:0030247">
    <property type="term" value="F:polysaccharide binding"/>
    <property type="evidence" value="ECO:0007669"/>
    <property type="project" value="InterPro"/>
</dbReference>
<keyword evidence="3 7" id="KW-0732">Signal</keyword>
<feature type="domain" description="Wall-associated receptor kinase C-terminal" evidence="9">
    <location>
        <begin position="142"/>
        <end position="237"/>
    </location>
</feature>
<dbReference type="OMA" id="RLPTSCM"/>
<dbReference type="Pfam" id="PF14380">
    <property type="entry name" value="WAK_assoc"/>
    <property type="match status" value="2"/>
</dbReference>
<comment type="subcellular location">
    <subcellularLocation>
        <location evidence="1">Membrane</location>
        <topology evidence="1">Single-pass membrane protein</topology>
    </subcellularLocation>
</comment>
<sequence length="551" mass="61143">MSKPLCFLFALSIILVTCHANTTTTTCAPSYCGNLSILYPFWNKSNTSTNGEFCGYPDFGLGCHEGHAIMSFPSDQYYVTDINYGLNSITLVDIDVLDQQCPRARHNVSIQNLPLSFSSLDLHLSFYFNCSFHPSSVQPIECMTSGRNQSYVFVLGDEGDHDHGGELLRQCEEHVVVTILNDEIESGDLISGFGDAMKKGFVLNWNRAADCAVCEESGGNCRFNITTMQSRCICRDGRTVARTCKKGHSQISLMPPPSSFIKTLFLFFLIFTTYLSSDAEGYTTCEPFSCGKFNNISFPFWRSDQPEYCGHPKLKLDCQQDNVTIDMMSHTFYVIDIKPTSKVLKIASVDLLDDPCPNEYISFELDFDFFNYTSNDGNYTLLYDCSPNPLKYSLNLDDLKPFSCPIDSGFQEAFFVSSSDVANLMDLVCNKNISVSVLREAVKDTSFVKDVIKEGFEVLWSGVDEDQCDGCKQHGGRCGHNASVDEFICLCYNQQSYGGGCSKSLARSPLAAPTTTTRPTPANSLLPPNSLIFPKNSPLSPHAPSMYSSFS</sequence>
<feature type="domain" description="Wall-associated receptor kinase C-terminal" evidence="9">
    <location>
        <begin position="415"/>
        <end position="493"/>
    </location>
</feature>